<dbReference type="GO" id="GO:0032196">
    <property type="term" value="P:transposition"/>
    <property type="evidence" value="ECO:0007669"/>
    <property type="project" value="TreeGrafter"/>
</dbReference>
<reference evidence="3 4" key="1">
    <citation type="submission" date="2019-04" db="EMBL/GenBank/DDBJ databases">
        <authorList>
            <person name="Embree M."/>
            <person name="Gaffney J.R."/>
        </authorList>
    </citation>
    <scope>NUCLEOTIDE SEQUENCE [LARGE SCALE GENOMIC DNA]</scope>
    <source>
        <strain evidence="3 4">JE7A12</strain>
    </source>
</reference>
<evidence type="ECO:0000313" key="3">
    <source>
        <dbReference type="EMBL" id="QCT06257.1"/>
    </source>
</evidence>
<dbReference type="Pfam" id="PF13936">
    <property type="entry name" value="HTH_38"/>
    <property type="match status" value="1"/>
</dbReference>
<keyword evidence="4" id="KW-1185">Reference proteome</keyword>
<dbReference type="GO" id="GO:0004803">
    <property type="term" value="F:transposase activity"/>
    <property type="evidence" value="ECO:0007669"/>
    <property type="project" value="TreeGrafter"/>
</dbReference>
<organism evidence="3 4">
    <name type="scientific">Ruminococcus bovis</name>
    <dbReference type="NCBI Taxonomy" id="2564099"/>
    <lineage>
        <taxon>Bacteria</taxon>
        <taxon>Bacillati</taxon>
        <taxon>Bacillota</taxon>
        <taxon>Clostridia</taxon>
        <taxon>Eubacteriales</taxon>
        <taxon>Oscillospiraceae</taxon>
        <taxon>Ruminococcus</taxon>
    </lineage>
</organism>
<accession>A0A4P8XTV6</accession>
<dbReference type="PANTHER" id="PTHR10948">
    <property type="entry name" value="TRANSPOSASE"/>
    <property type="match status" value="1"/>
</dbReference>
<dbReference type="KEGG" id="ruj:E5Z56_02320"/>
<dbReference type="OrthoDB" id="9776104at2"/>
<dbReference type="Gene3D" id="1.10.10.60">
    <property type="entry name" value="Homeodomain-like"/>
    <property type="match status" value="1"/>
</dbReference>
<dbReference type="GO" id="GO:0005829">
    <property type="term" value="C:cytosol"/>
    <property type="evidence" value="ECO:0007669"/>
    <property type="project" value="TreeGrafter"/>
</dbReference>
<dbReference type="Proteomes" id="UP000301475">
    <property type="component" value="Chromosome"/>
</dbReference>
<feature type="domain" description="Transposase IS30-like HTH" evidence="2">
    <location>
        <begin position="4"/>
        <end position="47"/>
    </location>
</feature>
<protein>
    <submittedName>
        <fullName evidence="3">IS30 family transposase</fullName>
    </submittedName>
</protein>
<dbReference type="NCBIfam" id="NF033563">
    <property type="entry name" value="transpos_IS30"/>
    <property type="match status" value="1"/>
</dbReference>
<keyword evidence="1" id="KW-0233">DNA recombination</keyword>
<evidence type="ECO:0000259" key="2">
    <source>
        <dbReference type="Pfam" id="PF13936"/>
    </source>
</evidence>
<dbReference type="EMBL" id="CP039381">
    <property type="protein sequence ID" value="QCT06257.1"/>
    <property type="molecule type" value="Genomic_DNA"/>
</dbReference>
<gene>
    <name evidence="3" type="ORF">E5Z56_02320</name>
</gene>
<name>A0A4P8XTV6_9FIRM</name>
<dbReference type="SUPFAM" id="SSF46689">
    <property type="entry name" value="Homeodomain-like"/>
    <property type="match status" value="1"/>
</dbReference>
<dbReference type="InterPro" id="IPR053392">
    <property type="entry name" value="Transposase_IS30-like"/>
</dbReference>
<evidence type="ECO:0000256" key="1">
    <source>
        <dbReference type="ARBA" id="ARBA00023172"/>
    </source>
</evidence>
<dbReference type="AlphaFoldDB" id="A0A4P8XTV6"/>
<evidence type="ECO:0000313" key="4">
    <source>
        <dbReference type="Proteomes" id="UP000301475"/>
    </source>
</evidence>
<proteinExistence type="predicted"/>
<dbReference type="InterPro" id="IPR025246">
    <property type="entry name" value="IS30-like_HTH"/>
</dbReference>
<dbReference type="GO" id="GO:0006310">
    <property type="term" value="P:DNA recombination"/>
    <property type="evidence" value="ECO:0007669"/>
    <property type="project" value="UniProtKB-KW"/>
</dbReference>
<sequence length="223" mass="26375">MILSYTHLTLIERECLQEFYEKGYSIRKIAKILERSPSTISRELKRNFSKKRKHYHSWGAHVKYLVRRKDCHRKNNLLIYTDIYNYVFDKLHSFWSPEIIADKWNLNHNIKISFSSIYRAIRSKLFPGISPASHLRRRGKPYRTERKTYTKHSEKSIHNRDSVIDERGRFGDYEGDTIYGSVGKGYLVTAIDRKSRFLVAATCKDKSISSINSAFREAFEKLL</sequence>
<dbReference type="PANTHER" id="PTHR10948:SF23">
    <property type="entry name" value="TRANSPOSASE INSI FOR INSERTION SEQUENCE ELEMENT IS30A-RELATED"/>
    <property type="match status" value="1"/>
</dbReference>
<dbReference type="InterPro" id="IPR009057">
    <property type="entry name" value="Homeodomain-like_sf"/>
</dbReference>
<dbReference type="InterPro" id="IPR051917">
    <property type="entry name" value="Transposase-Integrase"/>
</dbReference>